<accession>A0ABS1S9A1</accession>
<dbReference type="Gene3D" id="3.30.1540.10">
    <property type="entry name" value="formyl-coa transferase, domain 3"/>
    <property type="match status" value="1"/>
</dbReference>
<evidence type="ECO:0000256" key="1">
    <source>
        <dbReference type="ARBA" id="ARBA00022679"/>
    </source>
</evidence>
<dbReference type="PANTHER" id="PTHR48207:SF3">
    <property type="entry name" value="SUCCINATE--HYDROXYMETHYLGLUTARATE COA-TRANSFERASE"/>
    <property type="match status" value="1"/>
</dbReference>
<dbReference type="PANTHER" id="PTHR48207">
    <property type="entry name" value="SUCCINATE--HYDROXYMETHYLGLUTARATE COA-TRANSFERASE"/>
    <property type="match status" value="1"/>
</dbReference>
<protein>
    <submittedName>
        <fullName evidence="2">CoA transferase</fullName>
    </submittedName>
</protein>
<evidence type="ECO:0000313" key="3">
    <source>
        <dbReference type="Proteomes" id="UP000644749"/>
    </source>
</evidence>
<dbReference type="Pfam" id="PF02515">
    <property type="entry name" value="CoA_transf_3"/>
    <property type="match status" value="1"/>
</dbReference>
<dbReference type="EMBL" id="JAESHT010000020">
    <property type="protein sequence ID" value="MBL3675305.1"/>
    <property type="molecule type" value="Genomic_DNA"/>
</dbReference>
<dbReference type="Proteomes" id="UP000644749">
    <property type="component" value="Unassembled WGS sequence"/>
</dbReference>
<dbReference type="InterPro" id="IPR003673">
    <property type="entry name" value="CoA-Trfase_fam_III"/>
</dbReference>
<gene>
    <name evidence="2" type="ORF">JL111_17660</name>
</gene>
<organism evidence="2 3">
    <name type="scientific">Paracoccus aerius</name>
    <dbReference type="NCBI Taxonomy" id="1915382"/>
    <lineage>
        <taxon>Bacteria</taxon>
        <taxon>Pseudomonadati</taxon>
        <taxon>Pseudomonadota</taxon>
        <taxon>Alphaproteobacteria</taxon>
        <taxon>Rhodobacterales</taxon>
        <taxon>Paracoccaceae</taxon>
        <taxon>Paracoccus</taxon>
    </lineage>
</organism>
<keyword evidence="1 2" id="KW-0808">Transferase</keyword>
<keyword evidence="3" id="KW-1185">Reference proteome</keyword>
<evidence type="ECO:0000313" key="2">
    <source>
        <dbReference type="EMBL" id="MBL3675305.1"/>
    </source>
</evidence>
<reference evidence="2 3" key="1">
    <citation type="submission" date="2021-01" db="EMBL/GenBank/DDBJ databases">
        <title>011410 draft genome.</title>
        <authorList>
            <person name="Lang L."/>
        </authorList>
    </citation>
    <scope>NUCLEOTIDE SEQUENCE [LARGE SCALE GENOMIC DNA]</scope>
    <source>
        <strain evidence="2 3">KCTC 42845</strain>
    </source>
</reference>
<name>A0ABS1S9A1_9RHOB</name>
<dbReference type="SUPFAM" id="SSF89796">
    <property type="entry name" value="CoA-transferase family III (CaiB/BaiF)"/>
    <property type="match status" value="1"/>
</dbReference>
<dbReference type="GO" id="GO:0016740">
    <property type="term" value="F:transferase activity"/>
    <property type="evidence" value="ECO:0007669"/>
    <property type="project" value="UniProtKB-KW"/>
</dbReference>
<proteinExistence type="predicted"/>
<sequence length="357" mass="38995">MTSALQRFRVLDLSESIAGQYCCRLMADYGATVLLVEPPEGSILRRKPPFSRNGTSLTFRHLNHGKAIRRLRPGPAVPQIGALAADADLAVVPVGFDAAALRNANPDCIVLDVSTFGAEGPYRNWQGGEMIVQALSGMMNNNGEAGRPPLFGTGNRAAYAAGLATYISGLALLLARDRGNDGRRASVDVAETAAAMSFPYVLQYAYNGTDRRRGDQEIPAGQVLCRGTWVCIWVYPFRFAAMCRTLGLAHLVGDPRFAEDADRTRNWTALFDIIQKALADRDAEEVVRQLQEAQVIAACAYRPSELARNPHLDARGFWEITQMEGDEIQVLGPPFRMSATPRRFAAAEPMPERKVAG</sequence>
<dbReference type="Gene3D" id="3.40.50.10540">
    <property type="entry name" value="Crotonobetainyl-coa:carnitine coa-transferase, domain 1"/>
    <property type="match status" value="1"/>
</dbReference>
<dbReference type="InterPro" id="IPR044855">
    <property type="entry name" value="CoA-Trfase_III_dom3_sf"/>
</dbReference>
<comment type="caution">
    <text evidence="2">The sequence shown here is derived from an EMBL/GenBank/DDBJ whole genome shotgun (WGS) entry which is preliminary data.</text>
</comment>
<dbReference type="InterPro" id="IPR023606">
    <property type="entry name" value="CoA-Trfase_III_dom_1_sf"/>
</dbReference>
<dbReference type="RefSeq" id="WP_191309575.1">
    <property type="nucleotide sequence ID" value="NZ_BNCL01000006.1"/>
</dbReference>
<dbReference type="InterPro" id="IPR050483">
    <property type="entry name" value="CoA-transferase_III_domain"/>
</dbReference>